<evidence type="ECO:0000256" key="1">
    <source>
        <dbReference type="ARBA" id="ARBA00011975"/>
    </source>
</evidence>
<evidence type="ECO:0000313" key="9">
    <source>
        <dbReference type="Proteomes" id="UP000194309"/>
    </source>
</evidence>
<dbReference type="Gene3D" id="3.90.120.10">
    <property type="entry name" value="DNA Methylase, subunit A, domain 2"/>
    <property type="match status" value="1"/>
</dbReference>
<evidence type="ECO:0000313" key="8">
    <source>
        <dbReference type="EMBL" id="ARQ98527.1"/>
    </source>
</evidence>
<dbReference type="EC" id="2.1.1.37" evidence="1"/>
<evidence type="ECO:0000256" key="3">
    <source>
        <dbReference type="ARBA" id="ARBA00022679"/>
    </source>
</evidence>
<dbReference type="PROSITE" id="PS00092">
    <property type="entry name" value="N6_MTASE"/>
    <property type="match status" value="1"/>
</dbReference>
<dbReference type="PROSITE" id="PS51679">
    <property type="entry name" value="SAM_MT_C5"/>
    <property type="match status" value="1"/>
</dbReference>
<dbReference type="PANTHER" id="PTHR10629:SF52">
    <property type="entry name" value="DNA (CYTOSINE-5)-METHYLTRANSFERASE 1"/>
    <property type="match status" value="1"/>
</dbReference>
<accession>A0A381D721</accession>
<proteinExistence type="inferred from homology"/>
<dbReference type="GO" id="GO:0003676">
    <property type="term" value="F:nucleic acid binding"/>
    <property type="evidence" value="ECO:0007669"/>
    <property type="project" value="InterPro"/>
</dbReference>
<keyword evidence="9" id="KW-1185">Reference proteome</keyword>
<keyword evidence="4 7" id="KW-0949">S-adenosyl-L-methionine</keyword>
<reference evidence="8 9" key="1">
    <citation type="journal article" date="2017" name="Genome Biol. Evol.">
        <title>Comparative Genomic Analysis Identifies a Campylobacter Clade Deficient in Selenium Metabolism.</title>
        <authorList>
            <person name="Miller W.G."/>
            <person name="Yee E."/>
            <person name="Lopes B.S."/>
            <person name="Chapman M.H."/>
            <person name="Huynh S."/>
            <person name="Bono J.L."/>
            <person name="Parker C.T."/>
            <person name="Strachan N.J.C."/>
            <person name="Forbes K.J."/>
        </authorList>
    </citation>
    <scope>NUCLEOTIDE SEQUENCE [LARGE SCALE GENOMIC DNA]</scope>
    <source>
        <strain evidence="8 9">NCTC 13003</strain>
    </source>
</reference>
<dbReference type="OrthoDB" id="9813719at2"/>
<dbReference type="Pfam" id="PF00145">
    <property type="entry name" value="DNA_methylase"/>
    <property type="match status" value="1"/>
</dbReference>
<evidence type="ECO:0000256" key="2">
    <source>
        <dbReference type="ARBA" id="ARBA00022603"/>
    </source>
</evidence>
<dbReference type="InterPro" id="IPR018117">
    <property type="entry name" value="C5_DNA_meth_AS"/>
</dbReference>
<dbReference type="PROSITE" id="PS51257">
    <property type="entry name" value="PROKAR_LIPOPROTEIN"/>
    <property type="match status" value="1"/>
</dbReference>
<dbReference type="PROSITE" id="PS00094">
    <property type="entry name" value="C5_MTASE_1"/>
    <property type="match status" value="1"/>
</dbReference>
<organism evidence="8 9">
    <name type="scientific">Campylobacter devanensis</name>
    <dbReference type="NCBI Taxonomy" id="3161138"/>
    <lineage>
        <taxon>Bacteria</taxon>
        <taxon>Pseudomonadati</taxon>
        <taxon>Campylobacterota</taxon>
        <taxon>Epsilonproteobacteria</taxon>
        <taxon>Campylobacterales</taxon>
        <taxon>Campylobacteraceae</taxon>
        <taxon>Campylobacter</taxon>
    </lineage>
</organism>
<dbReference type="REBASE" id="422278">
    <property type="entry name" value="M.Cla13003V"/>
</dbReference>
<evidence type="ECO:0000256" key="6">
    <source>
        <dbReference type="ARBA" id="ARBA00047422"/>
    </source>
</evidence>
<dbReference type="InterPro" id="IPR001525">
    <property type="entry name" value="C5_MeTfrase"/>
</dbReference>
<dbReference type="REBASE" id="201146">
    <property type="entry name" value="M.Csp13003ORF209P"/>
</dbReference>
<protein>
    <recommendedName>
        <fullName evidence="1">DNA (cytosine-5-)-methyltransferase</fullName>
        <ecNumber evidence="1">2.1.1.37</ecNumber>
    </recommendedName>
</protein>
<evidence type="ECO:0000256" key="4">
    <source>
        <dbReference type="ARBA" id="ARBA00022691"/>
    </source>
</evidence>
<keyword evidence="2 7" id="KW-0489">Methyltransferase</keyword>
<dbReference type="InterPro" id="IPR029063">
    <property type="entry name" value="SAM-dependent_MTases_sf"/>
</dbReference>
<dbReference type="Proteomes" id="UP000194309">
    <property type="component" value="Chromosome"/>
</dbReference>
<comment type="catalytic activity">
    <reaction evidence="6">
        <text>a 2'-deoxycytidine in DNA + S-adenosyl-L-methionine = a 5-methyl-2'-deoxycytidine in DNA + S-adenosyl-L-homocysteine + H(+)</text>
        <dbReference type="Rhea" id="RHEA:13681"/>
        <dbReference type="Rhea" id="RHEA-COMP:11369"/>
        <dbReference type="Rhea" id="RHEA-COMP:11370"/>
        <dbReference type="ChEBI" id="CHEBI:15378"/>
        <dbReference type="ChEBI" id="CHEBI:57856"/>
        <dbReference type="ChEBI" id="CHEBI:59789"/>
        <dbReference type="ChEBI" id="CHEBI:85452"/>
        <dbReference type="ChEBI" id="CHEBI:85454"/>
        <dbReference type="EC" id="2.1.1.37"/>
    </reaction>
</comment>
<dbReference type="SUPFAM" id="SSF53335">
    <property type="entry name" value="S-adenosyl-L-methionine-dependent methyltransferases"/>
    <property type="match status" value="2"/>
</dbReference>
<dbReference type="InterPro" id="IPR050390">
    <property type="entry name" value="C5-Methyltransferase"/>
</dbReference>
<dbReference type="KEGG" id="cdev:CIGN_0209"/>
<feature type="active site" evidence="7">
    <location>
        <position position="94"/>
    </location>
</feature>
<dbReference type="InterPro" id="IPR002052">
    <property type="entry name" value="DNA_methylase_N6_adenine_CS"/>
</dbReference>
<keyword evidence="3 7" id="KW-0808">Transferase</keyword>
<dbReference type="GO" id="GO:0009307">
    <property type="term" value="P:DNA restriction-modification system"/>
    <property type="evidence" value="ECO:0007669"/>
    <property type="project" value="UniProtKB-KW"/>
</dbReference>
<dbReference type="EMBL" id="CP018788">
    <property type="protein sequence ID" value="ARQ98527.1"/>
    <property type="molecule type" value="Genomic_DNA"/>
</dbReference>
<dbReference type="GO" id="GO:0032259">
    <property type="term" value="P:methylation"/>
    <property type="evidence" value="ECO:0007669"/>
    <property type="project" value="UniProtKB-KW"/>
</dbReference>
<accession>A0A1X9SQM0</accession>
<comment type="similarity">
    <text evidence="7">Belongs to the class I-like SAM-binding methyltransferase superfamily. C5-methyltransferase family.</text>
</comment>
<dbReference type="GO" id="GO:0003886">
    <property type="term" value="F:DNA (cytosine-5-)-methyltransferase activity"/>
    <property type="evidence" value="ECO:0007669"/>
    <property type="project" value="UniProtKB-EC"/>
</dbReference>
<evidence type="ECO:0000256" key="5">
    <source>
        <dbReference type="ARBA" id="ARBA00022747"/>
    </source>
</evidence>
<dbReference type="PANTHER" id="PTHR10629">
    <property type="entry name" value="CYTOSINE-SPECIFIC METHYLTRANSFERASE"/>
    <property type="match status" value="1"/>
</dbReference>
<dbReference type="AlphaFoldDB" id="A0A1X9SQM0"/>
<name>A0A1X9SQM0_9BACT</name>
<keyword evidence="5" id="KW-0680">Restriction system</keyword>
<dbReference type="PRINTS" id="PR00507">
    <property type="entry name" value="N12N6MTFRASE"/>
</dbReference>
<dbReference type="Gene3D" id="3.40.50.150">
    <property type="entry name" value="Vaccinia Virus protein VP39"/>
    <property type="match status" value="2"/>
</dbReference>
<gene>
    <name evidence="8" type="ORF">CIGN_0209</name>
</gene>
<dbReference type="STRING" id="1660064.CIGN_0209"/>
<evidence type="ECO:0000256" key="7">
    <source>
        <dbReference type="PROSITE-ProRule" id="PRU01016"/>
    </source>
</evidence>
<sequence length="835" mass="95939">MLPNKILTYISLFSSAGVGCYGFKEAGFECIATNEIIERRLKIQMINNKCKFQSGYILGDIREKDIKKQIKNQIEVYKKLGNDKVDVLIATPPCQGMSVANHKKQPNEIDRNSLAVESVNMIVDVKPRFFIIENVSSFYKTGCIAQNGKVTQIGDMIEANLAENYCIYNEIINFKNYGGNSSRTRTLVIGVCKELANFISPLELFPDFTKQKSLKQVIGHLRNLQWGEFDKNDFFHSFRTYPVHMREWIKDIAQGQNAFENKDERKRPHQTINGKIVLNKAKNGDKYTRQKWESVAPCVHTRNDQLASQNTIHPVDDRVFSIRELMLMMSIPDNFKWIDASLEQLNSLNDDEKIKTSKKYEINIRQSIGEAVPTAIFRQIAYKILNFMRKQKLKQNEITNIIAKHGLINNNKLKEYIISNKDNIDAASLSAIAEMSNAKRESHSAYFTNRFIVNEIAKTLPTFNKNSITIIEPSAGCGNFLPIIFKKYESVDHVNLKLIDIDGDSLEILKILYYDIVPTNFNLEFINTDFMEYEAKADLIIGNPPFSKLSKNSKYRVQLSDEISSLAGAFLEKSLKISDYVSMIMPKNLLNTKDYRGTRELLAKKGVSNILDFGEFGFNGVLIETINITTGKQNEINVKSLPLRINLKQKKNYIFDKDLPYWVIYRNFFFDTILSKMDFGIFDVFRDRQLTNSNTSTNKTKQAIRVLKSRNIADDGKIIQIDGYDSYVEKNKLDKFAASKFLNRDDVYLTPNMTYNPRLVKKESGYVVNGSVAILIPKISKNLSSKQLKYISSSDFREFYKIARNYQTRTLNVDSVSCFWFGALKEEYCDERGSF</sequence>